<evidence type="ECO:0000313" key="7">
    <source>
        <dbReference type="EMBL" id="MDY0406930.1"/>
    </source>
</evidence>
<dbReference type="RefSeq" id="WP_306066042.1">
    <property type="nucleotide sequence ID" value="NZ_JAROCA020000003.1"/>
</dbReference>
<feature type="domain" description="Zinc finger DksA/TraR C4-type" evidence="6">
    <location>
        <begin position="87"/>
        <end position="115"/>
    </location>
</feature>
<dbReference type="PANTHER" id="PTHR33823">
    <property type="entry name" value="RNA POLYMERASE-BINDING TRANSCRIPTION FACTOR DKSA-RELATED"/>
    <property type="match status" value="1"/>
</dbReference>
<dbReference type="InterPro" id="IPR014240">
    <property type="entry name" value="YteA"/>
</dbReference>
<dbReference type="NCBIfam" id="TIGR02890">
    <property type="entry name" value="bacill_yteA"/>
    <property type="match status" value="1"/>
</dbReference>
<dbReference type="InterPro" id="IPR037187">
    <property type="entry name" value="DnaK_N"/>
</dbReference>
<evidence type="ECO:0000256" key="3">
    <source>
        <dbReference type="ARBA" id="ARBA00022833"/>
    </source>
</evidence>
<dbReference type="Proteomes" id="UP001228376">
    <property type="component" value="Unassembled WGS sequence"/>
</dbReference>
<keyword evidence="3" id="KW-0862">Zinc</keyword>
<comment type="caution">
    <text evidence="4">Lacks conserved residue(s) required for the propagation of feature annotation.</text>
</comment>
<evidence type="ECO:0000313" key="8">
    <source>
        <dbReference type="Proteomes" id="UP001228376"/>
    </source>
</evidence>
<dbReference type="PANTHER" id="PTHR33823:SF4">
    <property type="entry name" value="GENERAL STRESS PROTEIN 16O"/>
    <property type="match status" value="1"/>
</dbReference>
<name>A0ABU5CN92_9BACI</name>
<evidence type="ECO:0000259" key="6">
    <source>
        <dbReference type="Pfam" id="PF01258"/>
    </source>
</evidence>
<dbReference type="InterPro" id="IPR000962">
    <property type="entry name" value="Znf_DskA_TraR"/>
</dbReference>
<dbReference type="Gene3D" id="1.20.120.910">
    <property type="entry name" value="DksA, coiled-coil domain"/>
    <property type="match status" value="1"/>
</dbReference>
<dbReference type="Pfam" id="PF01258">
    <property type="entry name" value="zf-dskA_traR"/>
    <property type="match status" value="1"/>
</dbReference>
<dbReference type="EMBL" id="JAROCA020000003">
    <property type="protein sequence ID" value="MDY0406930.1"/>
    <property type="molecule type" value="Genomic_DNA"/>
</dbReference>
<keyword evidence="1" id="KW-0479">Metal-binding</keyword>
<evidence type="ECO:0000256" key="2">
    <source>
        <dbReference type="ARBA" id="ARBA00022771"/>
    </source>
</evidence>
<dbReference type="SUPFAM" id="SSF57716">
    <property type="entry name" value="Glucocorticoid receptor-like (DNA-binding domain)"/>
    <property type="match status" value="1"/>
</dbReference>
<dbReference type="SUPFAM" id="SSF109635">
    <property type="entry name" value="DnaK suppressor protein DksA, alpha-hairpin domain"/>
    <property type="match status" value="1"/>
</dbReference>
<evidence type="ECO:0000256" key="1">
    <source>
        <dbReference type="ARBA" id="ARBA00022723"/>
    </source>
</evidence>
<protein>
    <submittedName>
        <fullName evidence="7">TraR/DksA C4-type zinc finger protein</fullName>
    </submittedName>
</protein>
<evidence type="ECO:0000256" key="4">
    <source>
        <dbReference type="PROSITE-ProRule" id="PRU00510"/>
    </source>
</evidence>
<feature type="region of interest" description="Disordered" evidence="5">
    <location>
        <begin position="161"/>
        <end position="184"/>
    </location>
</feature>
<accession>A0ABU5CN92</accession>
<dbReference type="PROSITE" id="PS51128">
    <property type="entry name" value="ZF_DKSA_2"/>
    <property type="match status" value="1"/>
</dbReference>
<comment type="caution">
    <text evidence="7">The sequence shown here is derived from an EMBL/GenBank/DDBJ whole genome shotgun (WGS) entry which is preliminary data.</text>
</comment>
<reference evidence="7 8" key="1">
    <citation type="submission" date="2023-10" db="EMBL/GenBank/DDBJ databases">
        <title>179-bfca-hs.</title>
        <authorList>
            <person name="Miliotis G."/>
            <person name="Sengupta P."/>
            <person name="Hameed A."/>
            <person name="Chuvochina M."/>
            <person name="Mcdonagh F."/>
            <person name="Simpson A.C."/>
            <person name="Singh N.K."/>
            <person name="Rekha P.D."/>
            <person name="Raman K."/>
            <person name="Hugenholtz P."/>
            <person name="Venkateswaran K."/>
        </authorList>
    </citation>
    <scope>NUCLEOTIDE SEQUENCE [LARGE SCALE GENOMIC DNA]</scope>
    <source>
        <strain evidence="7 8">179-BFC-A-HS</strain>
    </source>
</reference>
<organism evidence="7 8">
    <name type="scientific">Tigheibacillus jepli</name>
    <dbReference type="NCBI Taxonomy" id="3035914"/>
    <lineage>
        <taxon>Bacteria</taxon>
        <taxon>Bacillati</taxon>
        <taxon>Bacillota</taxon>
        <taxon>Bacilli</taxon>
        <taxon>Bacillales</taxon>
        <taxon>Bacillaceae</taxon>
        <taxon>Tigheibacillus</taxon>
    </lineage>
</organism>
<sequence length="228" mass="25905">MLNKQQLGQLKTDLVKRQNELIKQLQDHFGLKYEFAQESIGELSNYDNHPADHGTGLFERGKDLALDEHAEKELEKINEALSAIDEGTYGICSKCGRDIAFERLEAIPTTDRCREHAEVDQFKHARPIEEQVFSPNINPDEKTAETQVGYDAEDAWQDVSRYGTSDTPSDLYGDQDNYEETYPNSDEIVGSAMDVEEFLAADQHGNFTGVTPNHKRYEQAIDDEENQD</sequence>
<keyword evidence="2" id="KW-0863">Zinc-finger</keyword>
<evidence type="ECO:0000256" key="5">
    <source>
        <dbReference type="SAM" id="MobiDB-lite"/>
    </source>
</evidence>
<keyword evidence="8" id="KW-1185">Reference proteome</keyword>
<gene>
    <name evidence="7" type="ORF">P5G51_017705</name>
</gene>
<proteinExistence type="predicted"/>